<protein>
    <submittedName>
        <fullName evidence="7">BamA/TamA family outer membrane protein</fullName>
    </submittedName>
</protein>
<evidence type="ECO:0000256" key="4">
    <source>
        <dbReference type="ARBA" id="ARBA00023136"/>
    </source>
</evidence>
<evidence type="ECO:0000256" key="3">
    <source>
        <dbReference type="ARBA" id="ARBA00022692"/>
    </source>
</evidence>
<evidence type="ECO:0000259" key="6">
    <source>
        <dbReference type="Pfam" id="PF01103"/>
    </source>
</evidence>
<name>A0ABW0EC90_9BACT</name>
<keyword evidence="5" id="KW-0732">Signal</keyword>
<dbReference type="InterPro" id="IPR039910">
    <property type="entry name" value="D15-like"/>
</dbReference>
<feature type="chain" id="PRO_5047303956" evidence="5">
    <location>
        <begin position="27"/>
        <end position="376"/>
    </location>
</feature>
<comment type="caution">
    <text evidence="7">The sequence shown here is derived from an EMBL/GenBank/DDBJ whole genome shotgun (WGS) entry which is preliminary data.</text>
</comment>
<organism evidence="7 8">
    <name type="scientific">Adhaeribacter terreus</name>
    <dbReference type="NCBI Taxonomy" id="529703"/>
    <lineage>
        <taxon>Bacteria</taxon>
        <taxon>Pseudomonadati</taxon>
        <taxon>Bacteroidota</taxon>
        <taxon>Cytophagia</taxon>
        <taxon>Cytophagales</taxon>
        <taxon>Hymenobacteraceae</taxon>
        <taxon>Adhaeribacter</taxon>
    </lineage>
</organism>
<keyword evidence="8" id="KW-1185">Reference proteome</keyword>
<dbReference type="PANTHER" id="PTHR12815">
    <property type="entry name" value="SORTING AND ASSEMBLY MACHINERY SAMM50 PROTEIN FAMILY MEMBER"/>
    <property type="match status" value="1"/>
</dbReference>
<sequence length="376" mass="42113">MLFTLKTALLALVLCCCFGLKSQAAAEDTLQTIKPKKKLSLTPFPALFSSPETGFGFGALLVPVYNFGHDSLTRSSTGQFLVYYTTKKQTSAQLSYTIYTNHERFAILGETNYFDAPIFYYGTGNRNSEADKSLISYKLLLTQNRILKQLKRNVFLGGQFQIISVGKAEFNAEESLLDERPAEELNGYTAVGLGPAFLFDSRDNSINAYHGSYVEIGSFLNGKSLGSEFNFTRNTVDVRKYFPLSDKQVFAIQAKGIFETGDVPYRELAYFGGHRNLRGFYEGRYRDKQLLQTQAEYRLHFAKRHGAVLFAGLGEVGEKLNDFELANSKFGYGIGYRFMLNTKDKVNIRIDYAIKGSYEAFAGGMGGLYFAIGETF</sequence>
<dbReference type="RefSeq" id="WP_378016869.1">
    <property type="nucleotide sequence ID" value="NZ_JBHSKT010000004.1"/>
</dbReference>
<comment type="subcellular location">
    <subcellularLocation>
        <location evidence="1">Membrane</location>
    </subcellularLocation>
</comment>
<keyword evidence="4" id="KW-0472">Membrane</keyword>
<evidence type="ECO:0000256" key="1">
    <source>
        <dbReference type="ARBA" id="ARBA00004370"/>
    </source>
</evidence>
<proteinExistence type="predicted"/>
<keyword evidence="3" id="KW-0812">Transmembrane</keyword>
<evidence type="ECO:0000313" key="8">
    <source>
        <dbReference type="Proteomes" id="UP001596161"/>
    </source>
</evidence>
<reference evidence="8" key="1">
    <citation type="journal article" date="2019" name="Int. J. Syst. Evol. Microbiol.">
        <title>The Global Catalogue of Microorganisms (GCM) 10K type strain sequencing project: providing services to taxonomists for standard genome sequencing and annotation.</title>
        <authorList>
            <consortium name="The Broad Institute Genomics Platform"/>
            <consortium name="The Broad Institute Genome Sequencing Center for Infectious Disease"/>
            <person name="Wu L."/>
            <person name="Ma J."/>
        </authorList>
    </citation>
    <scope>NUCLEOTIDE SEQUENCE [LARGE SCALE GENOMIC DNA]</scope>
    <source>
        <strain evidence="8">KACC 12602</strain>
    </source>
</reference>
<keyword evidence="2" id="KW-1134">Transmembrane beta strand</keyword>
<dbReference type="InterPro" id="IPR000184">
    <property type="entry name" value="Bac_surfAg_D15"/>
</dbReference>
<feature type="domain" description="Bacterial surface antigen (D15)" evidence="6">
    <location>
        <begin position="152"/>
        <end position="376"/>
    </location>
</feature>
<dbReference type="EMBL" id="JBHSKT010000004">
    <property type="protein sequence ID" value="MFC5270499.1"/>
    <property type="molecule type" value="Genomic_DNA"/>
</dbReference>
<gene>
    <name evidence="7" type="ORF">ACFPIB_07760</name>
</gene>
<feature type="signal peptide" evidence="5">
    <location>
        <begin position="1"/>
        <end position="26"/>
    </location>
</feature>
<dbReference type="Proteomes" id="UP001596161">
    <property type="component" value="Unassembled WGS sequence"/>
</dbReference>
<dbReference type="Gene3D" id="2.40.160.50">
    <property type="entry name" value="membrane protein fhac: a member of the omp85/tpsb transporter family"/>
    <property type="match status" value="1"/>
</dbReference>
<accession>A0ABW0EC90</accession>
<dbReference type="Pfam" id="PF01103">
    <property type="entry name" value="Omp85"/>
    <property type="match status" value="1"/>
</dbReference>
<evidence type="ECO:0000313" key="7">
    <source>
        <dbReference type="EMBL" id="MFC5270499.1"/>
    </source>
</evidence>
<dbReference type="PANTHER" id="PTHR12815:SF18">
    <property type="entry name" value="SORTING AND ASSEMBLY MACHINERY COMPONENT 50 HOMOLOG"/>
    <property type="match status" value="1"/>
</dbReference>
<evidence type="ECO:0000256" key="2">
    <source>
        <dbReference type="ARBA" id="ARBA00022452"/>
    </source>
</evidence>
<evidence type="ECO:0000256" key="5">
    <source>
        <dbReference type="SAM" id="SignalP"/>
    </source>
</evidence>